<feature type="region of interest" description="Disordered" evidence="11">
    <location>
        <begin position="225"/>
        <end position="368"/>
    </location>
</feature>
<feature type="compositionally biased region" description="Basic and acidic residues" evidence="11">
    <location>
        <begin position="895"/>
        <end position="918"/>
    </location>
</feature>
<keyword evidence="6 10" id="KW-0378">Hydrolase</keyword>
<dbReference type="EMBL" id="KZ819534">
    <property type="protein sequence ID" value="PWN38806.1"/>
    <property type="molecule type" value="Genomic_DNA"/>
</dbReference>
<feature type="compositionally biased region" description="Low complexity" evidence="11">
    <location>
        <begin position="882"/>
        <end position="894"/>
    </location>
</feature>
<evidence type="ECO:0000256" key="3">
    <source>
        <dbReference type="ARBA" id="ARBA00022651"/>
    </source>
</evidence>
<feature type="compositionally biased region" description="Basic and acidic residues" evidence="11">
    <location>
        <begin position="251"/>
        <end position="273"/>
    </location>
</feature>
<evidence type="ECO:0000313" key="12">
    <source>
        <dbReference type="EMBL" id="PWN38806.1"/>
    </source>
</evidence>
<evidence type="ECO:0000256" key="4">
    <source>
        <dbReference type="ARBA" id="ARBA00022723"/>
    </source>
</evidence>
<dbReference type="InterPro" id="IPR029058">
    <property type="entry name" value="AB_hydrolase_fold"/>
</dbReference>
<dbReference type="InterPro" id="IPR011118">
    <property type="entry name" value="Tannase/feruloyl_esterase"/>
</dbReference>
<feature type="compositionally biased region" description="Polar residues" evidence="11">
    <location>
        <begin position="931"/>
        <end position="941"/>
    </location>
</feature>
<keyword evidence="3" id="KW-0624">Polysaccharide degradation</keyword>
<organism evidence="12 13">
    <name type="scientific">Ceraceosorus guamensis</name>
    <dbReference type="NCBI Taxonomy" id="1522189"/>
    <lineage>
        <taxon>Eukaryota</taxon>
        <taxon>Fungi</taxon>
        <taxon>Dikarya</taxon>
        <taxon>Basidiomycota</taxon>
        <taxon>Ustilaginomycotina</taxon>
        <taxon>Exobasidiomycetes</taxon>
        <taxon>Ceraceosorales</taxon>
        <taxon>Ceraceosoraceae</taxon>
        <taxon>Ceraceosorus</taxon>
    </lineage>
</organism>
<reference evidence="12 13" key="1">
    <citation type="journal article" date="2018" name="Mol. Biol. Evol.">
        <title>Broad Genomic Sampling Reveals a Smut Pathogenic Ancestry of the Fungal Clade Ustilaginomycotina.</title>
        <authorList>
            <person name="Kijpornyongpan T."/>
            <person name="Mondo S.J."/>
            <person name="Barry K."/>
            <person name="Sandor L."/>
            <person name="Lee J."/>
            <person name="Lipzen A."/>
            <person name="Pangilinan J."/>
            <person name="LaButti K."/>
            <person name="Hainaut M."/>
            <person name="Henrissat B."/>
            <person name="Grigoriev I.V."/>
            <person name="Spatafora J.W."/>
            <person name="Aime M.C."/>
        </authorList>
    </citation>
    <scope>NUCLEOTIDE SEQUENCE [LARGE SCALE GENOMIC DNA]</scope>
    <source>
        <strain evidence="12 13">MCA 4658</strain>
    </source>
</reference>
<feature type="region of interest" description="Disordered" evidence="11">
    <location>
        <begin position="882"/>
        <end position="1008"/>
    </location>
</feature>
<dbReference type="STRING" id="1522189.A0A316VML0"/>
<evidence type="ECO:0000256" key="1">
    <source>
        <dbReference type="ARBA" id="ARBA00006249"/>
    </source>
</evidence>
<evidence type="ECO:0000313" key="13">
    <source>
        <dbReference type="Proteomes" id="UP000245783"/>
    </source>
</evidence>
<evidence type="ECO:0000256" key="11">
    <source>
        <dbReference type="SAM" id="MobiDB-lite"/>
    </source>
</evidence>
<keyword evidence="4" id="KW-0479">Metal-binding</keyword>
<keyword evidence="2" id="KW-0719">Serine esterase</keyword>
<protein>
    <recommendedName>
        <fullName evidence="10">Carboxylic ester hydrolase</fullName>
        <ecNumber evidence="10">3.1.1.-</ecNumber>
    </recommendedName>
</protein>
<feature type="region of interest" description="Disordered" evidence="11">
    <location>
        <begin position="819"/>
        <end position="869"/>
    </location>
</feature>
<evidence type="ECO:0000256" key="6">
    <source>
        <dbReference type="ARBA" id="ARBA00022801"/>
    </source>
</evidence>
<comment type="catalytic activity">
    <reaction evidence="9">
        <text>feruloyl-polysaccharide + H2O = ferulate + polysaccharide.</text>
        <dbReference type="EC" id="3.1.1.73"/>
    </reaction>
</comment>
<dbReference type="Proteomes" id="UP000245783">
    <property type="component" value="Unassembled WGS sequence"/>
</dbReference>
<evidence type="ECO:0000256" key="9">
    <source>
        <dbReference type="ARBA" id="ARBA00034075"/>
    </source>
</evidence>
<dbReference type="PANTHER" id="PTHR33938:SF15">
    <property type="entry name" value="FERULOYL ESTERASE B-RELATED"/>
    <property type="match status" value="1"/>
</dbReference>
<evidence type="ECO:0000256" key="7">
    <source>
        <dbReference type="ARBA" id="ARBA00022837"/>
    </source>
</evidence>
<keyword evidence="7" id="KW-0106">Calcium</keyword>
<dbReference type="Gene3D" id="3.40.50.1820">
    <property type="entry name" value="alpha/beta hydrolase"/>
    <property type="match status" value="1"/>
</dbReference>
<dbReference type="EC" id="3.1.1.-" evidence="10"/>
<gene>
    <name evidence="12" type="ORF">IE81DRAFT_74464</name>
</gene>
<dbReference type="AlphaFoldDB" id="A0A316VML0"/>
<evidence type="ECO:0000256" key="5">
    <source>
        <dbReference type="ARBA" id="ARBA00022729"/>
    </source>
</evidence>
<accession>A0A316VML0</accession>
<comment type="similarity">
    <text evidence="1 10">Belongs to the tannase family.</text>
</comment>
<dbReference type="PANTHER" id="PTHR33938">
    <property type="entry name" value="FERULOYL ESTERASE B-RELATED"/>
    <property type="match status" value="1"/>
</dbReference>
<evidence type="ECO:0000256" key="8">
    <source>
        <dbReference type="ARBA" id="ARBA00023157"/>
    </source>
</evidence>
<dbReference type="GO" id="GO:0046872">
    <property type="term" value="F:metal ion binding"/>
    <property type="evidence" value="ECO:0007669"/>
    <property type="project" value="UniProtKB-KW"/>
</dbReference>
<dbReference type="Pfam" id="PF07519">
    <property type="entry name" value="Tannase"/>
    <property type="match status" value="2"/>
</dbReference>
<dbReference type="RefSeq" id="XP_025365966.1">
    <property type="nucleotide sequence ID" value="XM_025517598.1"/>
</dbReference>
<sequence length="1060" mass="112785">MRSLKPSCAIALLLGLAATLVRADTASAPIKTQDAAAAAAAAAAGGGAKYAYTAGKDGEALCKALETTIANVTSLKINNTFAQYYPTGSNPSLELLTQLYPAGTIPKSVRVGPILESVGPDIDITKDFGYGKSGGAGARAANNGPLGGLPAFCRFGAYIITSPVTIALTEVWLPLADDPSIALAAINQTDYPTDSTPIELGPNGEFLKGPAYLLDGDYEQVISEDPEDSLVDTPSTRATKGVPPPGFFSTGDKKDEKRTGAITESTRESEKPLNSKGSGSTTQITAQNEGSPTIITTSTSADDDASGSRKKQQQQLQQQINSRSSSMIPRRESEACNRDRRSIEAAKCSEKNKFGGNVSSSKKHRGEPLTGEELLGCSDGWNGRMLFIGNGGQRGFVPLTDLKQQMSRHRFAVVGTNTGHFSTAGGCNWVNGTQYDDTLLDFGSRSTHVSKILAEEVIDAFYGPESGVRVQQEKNSSKNHAGRIRAYAAGASVGGGRVLASAQVYPEDFDGILTLSPAIYFSDMNRGQIHTQSRHRKKTAKDGWFSVRKLAGPVKEVILDQCDKLDGVEDGVIELAKECKPVFEKDLLCGAPGAKFGGDIKTCLNQTQIDNLYELYRPTLVEEKFVYDRYLPGIEQRANSLTGAAKKAVDWTQLAILKFPHLDPCWDGYGVGINATGSDYTFAVVEKGRREDPGGVNNDDPDLSRFLKAGKKMIHTHGLADITISPLASERYYQQVLKTVGSKGIVAQDGYLYFEVAGMSHVRDGRGPWHYGQITANDAGNRPLKWDSEYDILLSLVKWVETGDAPKYQIGAAYHQRGRIIPPSNDDLNRSSSSEPTCEKKTDSAGALTALPTDKQTTAADGGGGGTASTRRALDALLRRQTATLASTPSTSQSSEKKTKEETLDAGNGDEKTTERTADTGAGDTKPSDDGQITKSTTNANGGERPSGKEKVSDPSLGGAGSEKPEGNGKTTDAGTSGAAAGSDKPAESTSDATPATGDKKEKKLKNPYTDTMLLPTVFASYEYGVLFTRPLCPYPGRVVYNGGPTNGKDAYKSFSCKLP</sequence>
<dbReference type="GO" id="GO:0045493">
    <property type="term" value="P:xylan catabolic process"/>
    <property type="evidence" value="ECO:0007669"/>
    <property type="project" value="UniProtKB-KW"/>
</dbReference>
<dbReference type="InParanoid" id="A0A316VML0"/>
<dbReference type="GeneID" id="37039468"/>
<dbReference type="SUPFAM" id="SSF53474">
    <property type="entry name" value="alpha/beta-Hydrolases"/>
    <property type="match status" value="1"/>
</dbReference>
<keyword evidence="3" id="KW-0858">Xylan degradation</keyword>
<keyword evidence="3" id="KW-0119">Carbohydrate metabolism</keyword>
<dbReference type="GO" id="GO:0030600">
    <property type="term" value="F:feruloyl esterase activity"/>
    <property type="evidence" value="ECO:0007669"/>
    <property type="project" value="UniProtKB-EC"/>
</dbReference>
<keyword evidence="13" id="KW-1185">Reference proteome</keyword>
<feature type="compositionally biased region" description="Basic and acidic residues" evidence="11">
    <location>
        <begin position="329"/>
        <end position="353"/>
    </location>
</feature>
<keyword evidence="5 10" id="KW-0732">Signal</keyword>
<dbReference type="OrthoDB" id="3039123at2759"/>
<feature type="chain" id="PRO_5016189644" description="Carboxylic ester hydrolase" evidence="10">
    <location>
        <begin position="24"/>
        <end position="1060"/>
    </location>
</feature>
<evidence type="ECO:0000256" key="2">
    <source>
        <dbReference type="ARBA" id="ARBA00022487"/>
    </source>
</evidence>
<feature type="signal peptide" evidence="10">
    <location>
        <begin position="1"/>
        <end position="23"/>
    </location>
</feature>
<feature type="compositionally biased region" description="Polar residues" evidence="11">
    <location>
        <begin position="275"/>
        <end position="291"/>
    </location>
</feature>
<proteinExistence type="inferred from homology"/>
<evidence type="ECO:0000256" key="10">
    <source>
        <dbReference type="RuleBase" id="RU361238"/>
    </source>
</evidence>
<keyword evidence="8" id="KW-1015">Disulfide bond</keyword>
<name>A0A316VML0_9BASI</name>
<feature type="compositionally biased region" description="Low complexity" evidence="11">
    <location>
        <begin position="969"/>
        <end position="984"/>
    </location>
</feature>